<name>A0A087E6L3_9BIFI</name>
<gene>
    <name evidence="3" type="ORF">THER5_0874</name>
</gene>
<dbReference type="AlphaFoldDB" id="A0A087E6L3"/>
<evidence type="ECO:0000313" key="3">
    <source>
        <dbReference type="EMBL" id="KFJ03414.1"/>
    </source>
</evidence>
<keyword evidence="3" id="KW-0808">Transferase</keyword>
<dbReference type="Proteomes" id="UP000029003">
    <property type="component" value="Unassembled WGS sequence"/>
</dbReference>
<sequence length="138" mass="15073">MADASAASAEDATLSEGSTAPADIISAKSTTSPGDDDEAPNPGAESGQIIGGIYGTMFGQWLEIDVLAIDPAHRRQHLGERLLRQAEDTARAHGCRHCLLCTFGFQGKDYYPRFGYREIFHIEGYPKTGTEHWFVKDL</sequence>
<feature type="domain" description="N-acetyltransferase" evidence="2">
    <location>
        <begin position="1"/>
        <end position="138"/>
    </location>
</feature>
<dbReference type="EMBL" id="JGZT01000005">
    <property type="protein sequence ID" value="KFJ03414.1"/>
    <property type="molecule type" value="Genomic_DNA"/>
</dbReference>
<comment type="caution">
    <text evidence="3">The sequence shown here is derived from an EMBL/GenBank/DDBJ whole genome shotgun (WGS) entry which is preliminary data.</text>
</comment>
<feature type="compositionally biased region" description="Low complexity" evidence="1">
    <location>
        <begin position="1"/>
        <end position="12"/>
    </location>
</feature>
<accession>A0A087E6L3</accession>
<organism evidence="3 4">
    <name type="scientific">Bifidobacterium thermacidophilum subsp. thermacidophilum</name>
    <dbReference type="NCBI Taxonomy" id="79262"/>
    <lineage>
        <taxon>Bacteria</taxon>
        <taxon>Bacillati</taxon>
        <taxon>Actinomycetota</taxon>
        <taxon>Actinomycetes</taxon>
        <taxon>Bifidobacteriales</taxon>
        <taxon>Bifidobacteriaceae</taxon>
        <taxon>Bifidobacterium</taxon>
    </lineage>
</organism>
<dbReference type="Pfam" id="PF00583">
    <property type="entry name" value="Acetyltransf_1"/>
    <property type="match status" value="1"/>
</dbReference>
<dbReference type="SUPFAM" id="SSF55729">
    <property type="entry name" value="Acyl-CoA N-acyltransferases (Nat)"/>
    <property type="match status" value="1"/>
</dbReference>
<protein>
    <submittedName>
        <fullName evidence="3">GNAT family acetyltransferase</fullName>
    </submittedName>
</protein>
<dbReference type="PROSITE" id="PS51186">
    <property type="entry name" value="GNAT"/>
    <property type="match status" value="1"/>
</dbReference>
<dbReference type="CDD" id="cd04301">
    <property type="entry name" value="NAT_SF"/>
    <property type="match status" value="1"/>
</dbReference>
<feature type="region of interest" description="Disordered" evidence="1">
    <location>
        <begin position="1"/>
        <end position="48"/>
    </location>
</feature>
<evidence type="ECO:0000256" key="1">
    <source>
        <dbReference type="SAM" id="MobiDB-lite"/>
    </source>
</evidence>
<dbReference type="InterPro" id="IPR000182">
    <property type="entry name" value="GNAT_dom"/>
</dbReference>
<dbReference type="InterPro" id="IPR016181">
    <property type="entry name" value="Acyl_CoA_acyltransferase"/>
</dbReference>
<evidence type="ECO:0000259" key="2">
    <source>
        <dbReference type="PROSITE" id="PS51186"/>
    </source>
</evidence>
<reference evidence="3 4" key="1">
    <citation type="submission" date="2014-03" db="EMBL/GenBank/DDBJ databases">
        <title>Genomics of Bifidobacteria.</title>
        <authorList>
            <person name="Ventura M."/>
            <person name="Milani C."/>
            <person name="Lugli G.A."/>
        </authorList>
    </citation>
    <scope>NUCLEOTIDE SEQUENCE [LARGE SCALE GENOMIC DNA]</scope>
    <source>
        <strain evidence="3 4">LMG 21395</strain>
    </source>
</reference>
<proteinExistence type="predicted"/>
<dbReference type="GO" id="GO:0016747">
    <property type="term" value="F:acyltransferase activity, transferring groups other than amino-acyl groups"/>
    <property type="evidence" value="ECO:0007669"/>
    <property type="project" value="InterPro"/>
</dbReference>
<dbReference type="Gene3D" id="3.40.630.30">
    <property type="match status" value="1"/>
</dbReference>
<evidence type="ECO:0000313" key="4">
    <source>
        <dbReference type="Proteomes" id="UP000029003"/>
    </source>
</evidence>